<organism evidence="2 3">
    <name type="scientific">Zhongshania aliphaticivorans</name>
    <dbReference type="NCBI Taxonomy" id="1470434"/>
    <lineage>
        <taxon>Bacteria</taxon>
        <taxon>Pseudomonadati</taxon>
        <taxon>Pseudomonadota</taxon>
        <taxon>Gammaproteobacteria</taxon>
        <taxon>Cellvibrionales</taxon>
        <taxon>Spongiibacteraceae</taxon>
        <taxon>Zhongshania</taxon>
    </lineage>
</organism>
<dbReference type="EMBL" id="CP014544">
    <property type="protein sequence ID" value="AMO68484.1"/>
    <property type="molecule type" value="Genomic_DNA"/>
</dbReference>
<evidence type="ECO:0000256" key="1">
    <source>
        <dbReference type="SAM" id="Phobius"/>
    </source>
</evidence>
<evidence type="ECO:0000313" key="3">
    <source>
        <dbReference type="Proteomes" id="UP000074119"/>
    </source>
</evidence>
<name>A0A127M5E7_9GAMM</name>
<proteinExistence type="predicted"/>
<dbReference type="KEGG" id="zal:AZF00_09305"/>
<reference evidence="2 3" key="1">
    <citation type="submission" date="2015-12" db="EMBL/GenBank/DDBJ databases">
        <authorList>
            <person name="Shamseldin A."/>
            <person name="Moawad H."/>
            <person name="Abd El-Rahim W.M."/>
            <person name="Sadowsky M.J."/>
        </authorList>
    </citation>
    <scope>NUCLEOTIDE SEQUENCE [LARGE SCALE GENOMIC DNA]</scope>
    <source>
        <strain evidence="2 3">SM2</strain>
    </source>
</reference>
<accession>A0A127M5E7</accession>
<dbReference type="AlphaFoldDB" id="A0A127M5E7"/>
<feature type="transmembrane region" description="Helical" evidence="1">
    <location>
        <begin position="43"/>
        <end position="69"/>
    </location>
</feature>
<dbReference type="Proteomes" id="UP000074119">
    <property type="component" value="Chromosome"/>
</dbReference>
<dbReference type="InterPro" id="IPR021344">
    <property type="entry name" value="DUF2970"/>
</dbReference>
<keyword evidence="1" id="KW-0472">Membrane</keyword>
<dbReference type="Pfam" id="PF11174">
    <property type="entry name" value="DUF2970"/>
    <property type="match status" value="1"/>
</dbReference>
<keyword evidence="1" id="KW-0812">Transmembrane</keyword>
<gene>
    <name evidence="2" type="ORF">AZF00_09305</name>
</gene>
<protein>
    <recommendedName>
        <fullName evidence="4">DUF2970 domain-containing protein</fullName>
    </recommendedName>
</protein>
<sequence length="73" mass="8152">MSDDKQPEERKPGPLAVVGSIISAAFGVQSSRNRERDFKHGRFRNYVITAIIFVGLFIATVFTIVQLVLKQTS</sequence>
<evidence type="ECO:0000313" key="2">
    <source>
        <dbReference type="EMBL" id="AMO68484.1"/>
    </source>
</evidence>
<keyword evidence="1" id="KW-1133">Transmembrane helix</keyword>
<evidence type="ECO:0008006" key="4">
    <source>
        <dbReference type="Google" id="ProtNLM"/>
    </source>
</evidence>
<dbReference type="STRING" id="1470434.AZF00_09305"/>
<dbReference type="RefSeq" id="WP_008250130.1">
    <property type="nucleotide sequence ID" value="NZ_CP014544.1"/>
</dbReference>